<evidence type="ECO:0000256" key="1">
    <source>
        <dbReference type="ARBA" id="ARBA00004141"/>
    </source>
</evidence>
<evidence type="ECO:0000256" key="2">
    <source>
        <dbReference type="ARBA" id="ARBA00022692"/>
    </source>
</evidence>
<keyword evidence="2 5" id="KW-0812">Transmembrane</keyword>
<feature type="transmembrane region" description="Helical" evidence="5">
    <location>
        <begin position="472"/>
        <end position="494"/>
    </location>
</feature>
<dbReference type="GO" id="GO:0016020">
    <property type="term" value="C:membrane"/>
    <property type="evidence" value="ECO:0007669"/>
    <property type="project" value="UniProtKB-SubCell"/>
</dbReference>
<organism evidence="6 7">
    <name type="scientific">Cinara cedri</name>
    <dbReference type="NCBI Taxonomy" id="506608"/>
    <lineage>
        <taxon>Eukaryota</taxon>
        <taxon>Metazoa</taxon>
        <taxon>Ecdysozoa</taxon>
        <taxon>Arthropoda</taxon>
        <taxon>Hexapoda</taxon>
        <taxon>Insecta</taxon>
        <taxon>Pterygota</taxon>
        <taxon>Neoptera</taxon>
        <taxon>Paraneoptera</taxon>
        <taxon>Hemiptera</taxon>
        <taxon>Sternorrhyncha</taxon>
        <taxon>Aphidomorpha</taxon>
        <taxon>Aphidoidea</taxon>
        <taxon>Aphididae</taxon>
        <taxon>Lachninae</taxon>
        <taxon>Cinara</taxon>
    </lineage>
</organism>
<feature type="transmembrane region" description="Helical" evidence="5">
    <location>
        <begin position="35"/>
        <end position="59"/>
    </location>
</feature>
<keyword evidence="7" id="KW-1185">Reference proteome</keyword>
<dbReference type="InterPro" id="IPR024371">
    <property type="entry name" value="AcetylCoA_trans_1-like"/>
</dbReference>
<dbReference type="AlphaFoldDB" id="A0A5E4M844"/>
<evidence type="ECO:0000313" key="7">
    <source>
        <dbReference type="Proteomes" id="UP000325440"/>
    </source>
</evidence>
<dbReference type="InterPro" id="IPR036259">
    <property type="entry name" value="MFS_trans_sf"/>
</dbReference>
<dbReference type="GO" id="GO:0035348">
    <property type="term" value="P:acetyl-CoA transmembrane transport"/>
    <property type="evidence" value="ECO:0007669"/>
    <property type="project" value="InterPro"/>
</dbReference>
<sequence length="523" mass="59571">MKRLSIISEAGVQSKMTSYNPSGTEPDLKGDWLNFFLLLLLYTMQGLPIGISTALPIIFQSKKVVSYEEQAIFSFVLWPYSMKLLWAPIVDAFYIQAIGRRKSWFVPVQYSMGIFFIYVANNIDDWLPESGKPNIKMILFVFFVSNYFSGTLDIVVDGWALTMLRKNNVNYASTCNGTGMAFGMFIGSICPILLASEDFCNTYLRINPSPGGMVTFKSFLYFWGVVYIIITTLVGIFKKEKDTRLEADHVKINIFQNYKLLLNILKLPSIRTLTLALLTSRIGFSAIEAVSNLKIMDAGVSKEDITVIAMFIDMIQIVIPFFITKYISGPKPMSLYMNILPIKLLWSIVYASFIYYTPVLIQKNGFLNRYFSYNFTLGFIWSVNDVFNYIMSIAIYAFFSRISDPRFGGTYMTLLNTVNTMGLVGPGTIALKLVDSLTFHNCPTEDPDVYYTTTNTKDVYNNEDCELIVDGYYVEIVLCVIIGFIWYCIFNSIVKDLQSRSSLHWKVNVEQTKTKNPFVMTST</sequence>
<evidence type="ECO:0000313" key="6">
    <source>
        <dbReference type="EMBL" id="VVC28215.1"/>
    </source>
</evidence>
<gene>
    <name evidence="6" type="ORF">CINCED_3A007453</name>
</gene>
<feature type="transmembrane region" description="Helical" evidence="5">
    <location>
        <begin position="71"/>
        <end position="95"/>
    </location>
</feature>
<dbReference type="PANTHER" id="PTHR12778">
    <property type="entry name" value="SOLUTE CARRIER FAMILY 33 ACETYL-COA TRANSPORTER -RELATED"/>
    <property type="match status" value="1"/>
</dbReference>
<accession>A0A5E4M844</accession>
<dbReference type="EMBL" id="CABPRJ010000478">
    <property type="protein sequence ID" value="VVC28215.1"/>
    <property type="molecule type" value="Genomic_DNA"/>
</dbReference>
<evidence type="ECO:0000256" key="3">
    <source>
        <dbReference type="ARBA" id="ARBA00022989"/>
    </source>
</evidence>
<evidence type="ECO:0000256" key="4">
    <source>
        <dbReference type="ARBA" id="ARBA00023136"/>
    </source>
</evidence>
<dbReference type="GO" id="GO:0008521">
    <property type="term" value="F:acetyl-CoA transmembrane transporter activity"/>
    <property type="evidence" value="ECO:0007669"/>
    <property type="project" value="InterPro"/>
</dbReference>
<proteinExistence type="predicted"/>
<dbReference type="SUPFAM" id="SSF103473">
    <property type="entry name" value="MFS general substrate transporter"/>
    <property type="match status" value="1"/>
</dbReference>
<feature type="transmembrane region" description="Helical" evidence="5">
    <location>
        <begin position="135"/>
        <end position="156"/>
    </location>
</feature>
<comment type="subcellular location">
    <subcellularLocation>
        <location evidence="1">Membrane</location>
        <topology evidence="1">Multi-pass membrane protein</topology>
    </subcellularLocation>
</comment>
<feature type="transmembrane region" description="Helical" evidence="5">
    <location>
        <begin position="376"/>
        <end position="399"/>
    </location>
</feature>
<feature type="transmembrane region" description="Helical" evidence="5">
    <location>
        <begin position="104"/>
        <end position="123"/>
    </location>
</feature>
<feature type="transmembrane region" description="Helical" evidence="5">
    <location>
        <begin position="177"/>
        <end position="196"/>
    </location>
</feature>
<dbReference type="InterPro" id="IPR004752">
    <property type="entry name" value="AmpG_permease/AT-1"/>
</dbReference>
<feature type="transmembrane region" description="Helical" evidence="5">
    <location>
        <begin position="216"/>
        <end position="237"/>
    </location>
</feature>
<dbReference type="PANTHER" id="PTHR12778:SF9">
    <property type="entry name" value="ACETYL-COENZYME A TRANSPORTER 1"/>
    <property type="match status" value="1"/>
</dbReference>
<keyword evidence="4 5" id="KW-0472">Membrane</keyword>
<reference evidence="6 7" key="1">
    <citation type="submission" date="2019-08" db="EMBL/GenBank/DDBJ databases">
        <authorList>
            <person name="Alioto T."/>
            <person name="Alioto T."/>
            <person name="Gomez Garrido J."/>
        </authorList>
    </citation>
    <scope>NUCLEOTIDE SEQUENCE [LARGE SCALE GENOMIC DNA]</scope>
</reference>
<dbReference type="Pfam" id="PF13000">
    <property type="entry name" value="Acatn"/>
    <property type="match status" value="2"/>
</dbReference>
<keyword evidence="3 5" id="KW-1133">Transmembrane helix</keyword>
<evidence type="ECO:0000256" key="5">
    <source>
        <dbReference type="SAM" id="Phobius"/>
    </source>
</evidence>
<feature type="transmembrane region" description="Helical" evidence="5">
    <location>
        <begin position="335"/>
        <end position="356"/>
    </location>
</feature>
<protein>
    <submittedName>
        <fullName evidence="6">Major facilitator superfamily domain,Acetyl-coenzyme A transporter 1</fullName>
    </submittedName>
</protein>
<feature type="transmembrane region" description="Helical" evidence="5">
    <location>
        <begin position="305"/>
        <end position="323"/>
    </location>
</feature>
<dbReference type="OrthoDB" id="6588753at2759"/>
<name>A0A5E4M844_9HEMI</name>
<dbReference type="Proteomes" id="UP000325440">
    <property type="component" value="Unassembled WGS sequence"/>
</dbReference>